<dbReference type="Gene3D" id="3.40.50.300">
    <property type="entry name" value="P-loop containing nucleotide triphosphate hydrolases"/>
    <property type="match status" value="1"/>
</dbReference>
<feature type="non-terminal residue" evidence="10">
    <location>
        <position position="1"/>
    </location>
</feature>
<dbReference type="InterPro" id="IPR027417">
    <property type="entry name" value="P-loop_NTPase"/>
</dbReference>
<name>A0A371E9M7_MUCPR</name>
<evidence type="ECO:0000256" key="4">
    <source>
        <dbReference type="ARBA" id="ARBA00022737"/>
    </source>
</evidence>
<dbReference type="InterPro" id="IPR036640">
    <property type="entry name" value="ABC1_TM_sf"/>
</dbReference>
<dbReference type="InterPro" id="IPR003439">
    <property type="entry name" value="ABC_transporter-like_ATP-bd"/>
</dbReference>
<evidence type="ECO:0000256" key="3">
    <source>
        <dbReference type="ARBA" id="ARBA00022692"/>
    </source>
</evidence>
<evidence type="ECO:0000259" key="9">
    <source>
        <dbReference type="PROSITE" id="PS50929"/>
    </source>
</evidence>
<evidence type="ECO:0000256" key="5">
    <source>
        <dbReference type="ARBA" id="ARBA00022989"/>
    </source>
</evidence>
<dbReference type="Pfam" id="PF00664">
    <property type="entry name" value="ABC_membrane"/>
    <property type="match status" value="1"/>
</dbReference>
<evidence type="ECO:0000256" key="7">
    <source>
        <dbReference type="ARBA" id="ARBA00023180"/>
    </source>
</evidence>
<dbReference type="PROSITE" id="PS50929">
    <property type="entry name" value="ABC_TM1F"/>
    <property type="match status" value="1"/>
</dbReference>
<feature type="transmembrane region" description="Helical" evidence="8">
    <location>
        <begin position="47"/>
        <end position="69"/>
    </location>
</feature>
<keyword evidence="3 8" id="KW-0812">Transmembrane</keyword>
<keyword evidence="4" id="KW-0677">Repeat</keyword>
<dbReference type="AlphaFoldDB" id="A0A371E9M7"/>
<organism evidence="10 11">
    <name type="scientific">Mucuna pruriens</name>
    <name type="common">Velvet bean</name>
    <name type="synonym">Dolichos pruriens</name>
    <dbReference type="NCBI Taxonomy" id="157652"/>
    <lineage>
        <taxon>Eukaryota</taxon>
        <taxon>Viridiplantae</taxon>
        <taxon>Streptophyta</taxon>
        <taxon>Embryophyta</taxon>
        <taxon>Tracheophyta</taxon>
        <taxon>Spermatophyta</taxon>
        <taxon>Magnoliopsida</taxon>
        <taxon>eudicotyledons</taxon>
        <taxon>Gunneridae</taxon>
        <taxon>Pentapetalae</taxon>
        <taxon>rosids</taxon>
        <taxon>fabids</taxon>
        <taxon>Fabales</taxon>
        <taxon>Fabaceae</taxon>
        <taxon>Papilionoideae</taxon>
        <taxon>50 kb inversion clade</taxon>
        <taxon>NPAAA clade</taxon>
        <taxon>indigoferoid/millettioid clade</taxon>
        <taxon>Phaseoleae</taxon>
        <taxon>Mucuna</taxon>
    </lineage>
</organism>
<evidence type="ECO:0000256" key="8">
    <source>
        <dbReference type="SAM" id="Phobius"/>
    </source>
</evidence>
<comment type="caution">
    <text evidence="10">The sequence shown here is derived from an EMBL/GenBank/DDBJ whole genome shotgun (WGS) entry which is preliminary data.</text>
</comment>
<dbReference type="STRING" id="157652.A0A371E9M7"/>
<feature type="domain" description="ABC transmembrane type-1" evidence="9">
    <location>
        <begin position="1"/>
        <end position="119"/>
    </location>
</feature>
<dbReference type="PANTHER" id="PTHR45136:SF2">
    <property type="entry name" value="ABC TRANSPORTER DOMAIN-CONTAINING PROTEIN"/>
    <property type="match status" value="1"/>
</dbReference>
<dbReference type="Pfam" id="PF00005">
    <property type="entry name" value="ABC_tran"/>
    <property type="match status" value="1"/>
</dbReference>
<dbReference type="GO" id="GO:0016887">
    <property type="term" value="F:ATP hydrolysis activity"/>
    <property type="evidence" value="ECO:0007669"/>
    <property type="project" value="InterPro"/>
</dbReference>
<dbReference type="SUPFAM" id="SSF52540">
    <property type="entry name" value="P-loop containing nucleoside triphosphate hydrolases"/>
    <property type="match status" value="1"/>
</dbReference>
<keyword evidence="5 8" id="KW-1133">Transmembrane helix</keyword>
<evidence type="ECO:0000256" key="1">
    <source>
        <dbReference type="ARBA" id="ARBA00007577"/>
    </source>
</evidence>
<keyword evidence="7" id="KW-0325">Glycoprotein</keyword>
<dbReference type="Gene3D" id="1.20.1560.10">
    <property type="entry name" value="ABC transporter type 1, transmembrane domain"/>
    <property type="match status" value="1"/>
</dbReference>
<evidence type="ECO:0000256" key="6">
    <source>
        <dbReference type="ARBA" id="ARBA00023136"/>
    </source>
</evidence>
<keyword evidence="6 8" id="KW-0472">Membrane</keyword>
<keyword evidence="11" id="KW-1185">Reference proteome</keyword>
<dbReference type="GO" id="GO:0140359">
    <property type="term" value="F:ABC-type transporter activity"/>
    <property type="evidence" value="ECO:0007669"/>
    <property type="project" value="InterPro"/>
</dbReference>
<evidence type="ECO:0000313" key="11">
    <source>
        <dbReference type="Proteomes" id="UP000257109"/>
    </source>
</evidence>
<dbReference type="OrthoDB" id="1430586at2759"/>
<reference evidence="10" key="1">
    <citation type="submission" date="2018-05" db="EMBL/GenBank/DDBJ databases">
        <title>Draft genome of Mucuna pruriens seed.</title>
        <authorList>
            <person name="Nnadi N.E."/>
            <person name="Vos R."/>
            <person name="Hasami M.H."/>
            <person name="Devisetty U.K."/>
            <person name="Aguiy J.C."/>
        </authorList>
    </citation>
    <scope>NUCLEOTIDE SEQUENCE [LARGE SCALE GENOMIC DNA]</scope>
    <source>
        <strain evidence="10">JCA_2017</strain>
    </source>
</reference>
<dbReference type="InterPro" id="IPR011527">
    <property type="entry name" value="ABC1_TM_dom"/>
</dbReference>
<sequence length="288" mass="32518">MRIKYLKAVLRQDVAYFDLHETSTSEVITCVSSDSLVRWELHVGFALFWRLTIVRFPFVVLLVIPRLIYGKTMMGLARKIREESNKAGTIAEQAISSIRTVYSFVGESKTIDAFSDALKGRWKQWCCVCYMGLHVLLWKIGHPSTMVLRQGLALGASLSDLKYFTEACAAGERIMEMIKRVPKIDSENMAGEILEKIPAGKTVALVGGSGSGKSTVMSLLQRFYDPIEGEIHHMQRFYDPIEGEIHLDDVAIHRLLLKWLRSQVGLVSQDPTLFATSIKENILFGRDF</sequence>
<dbReference type="Proteomes" id="UP000257109">
    <property type="component" value="Unassembled WGS sequence"/>
</dbReference>
<protein>
    <submittedName>
        <fullName evidence="10">ABC transporter B family member 16</fullName>
    </submittedName>
</protein>
<proteinExistence type="inferred from homology"/>
<dbReference type="GO" id="GO:0016020">
    <property type="term" value="C:membrane"/>
    <property type="evidence" value="ECO:0007669"/>
    <property type="project" value="InterPro"/>
</dbReference>
<evidence type="ECO:0000256" key="2">
    <source>
        <dbReference type="ARBA" id="ARBA00022448"/>
    </source>
</evidence>
<dbReference type="SUPFAM" id="SSF90123">
    <property type="entry name" value="ABC transporter transmembrane region"/>
    <property type="match status" value="1"/>
</dbReference>
<dbReference type="EMBL" id="QJKJ01015308">
    <property type="protein sequence ID" value="RDX62736.1"/>
    <property type="molecule type" value="Genomic_DNA"/>
</dbReference>
<keyword evidence="2" id="KW-0813">Transport</keyword>
<evidence type="ECO:0000313" key="10">
    <source>
        <dbReference type="EMBL" id="RDX62736.1"/>
    </source>
</evidence>
<comment type="similarity">
    <text evidence="1">Belongs to the ABC transporter superfamily. ABCB family. Multidrug resistance exporter (TC 3.A.1.201) subfamily.</text>
</comment>
<dbReference type="GO" id="GO:0005524">
    <property type="term" value="F:ATP binding"/>
    <property type="evidence" value="ECO:0007669"/>
    <property type="project" value="InterPro"/>
</dbReference>
<accession>A0A371E9M7</accession>
<gene>
    <name evidence="10" type="primary">ABCB16</name>
    <name evidence="10" type="ORF">CR513_58899</name>
</gene>
<dbReference type="PANTHER" id="PTHR45136">
    <property type="entry name" value="ABC TRANSPORTER DOMAIN-CONTAINING PROTEIN"/>
    <property type="match status" value="1"/>
</dbReference>